<keyword evidence="2 3" id="KW-0808">Transferase</keyword>
<comment type="catalytic activity">
    <reaction evidence="2">
        <text>[(1-&gt;4)-alpha-D-glucosyl](n) + phosphate = [(1-&gt;4)-alpha-D-glucosyl](n-1) + alpha-D-glucose 1-phosphate</text>
        <dbReference type="Rhea" id="RHEA:41732"/>
        <dbReference type="Rhea" id="RHEA-COMP:9584"/>
        <dbReference type="Rhea" id="RHEA-COMP:9586"/>
        <dbReference type="ChEBI" id="CHEBI:15444"/>
        <dbReference type="ChEBI" id="CHEBI:43474"/>
        <dbReference type="ChEBI" id="CHEBI:58601"/>
        <dbReference type="EC" id="2.4.1.1"/>
    </reaction>
</comment>
<organism evidence="3 4">
    <name type="scientific">Klebsiella pneumoniae</name>
    <dbReference type="NCBI Taxonomy" id="573"/>
    <lineage>
        <taxon>Bacteria</taxon>
        <taxon>Pseudomonadati</taxon>
        <taxon>Pseudomonadota</taxon>
        <taxon>Gammaproteobacteria</taxon>
        <taxon>Enterobacterales</taxon>
        <taxon>Enterobacteriaceae</taxon>
        <taxon>Klebsiella/Raoultella group</taxon>
        <taxon>Klebsiella</taxon>
        <taxon>Klebsiella pneumoniae complex</taxon>
    </lineage>
</organism>
<dbReference type="InterPro" id="IPR000811">
    <property type="entry name" value="Glyco_trans_35"/>
</dbReference>
<dbReference type="PANTHER" id="PTHR11468:SF3">
    <property type="entry name" value="GLYCOGEN PHOSPHORYLASE, LIVER FORM"/>
    <property type="match status" value="1"/>
</dbReference>
<comment type="similarity">
    <text evidence="1 2">Belongs to the glycogen phosphorylase family.</text>
</comment>
<evidence type="ECO:0000256" key="1">
    <source>
        <dbReference type="ARBA" id="ARBA00006047"/>
    </source>
</evidence>
<dbReference type="Gene3D" id="3.40.50.2000">
    <property type="entry name" value="Glycogen Phosphorylase B"/>
    <property type="match status" value="1"/>
</dbReference>
<evidence type="ECO:0000313" key="4">
    <source>
        <dbReference type="Proteomes" id="UP000255167"/>
    </source>
</evidence>
<proteinExistence type="inferred from homology"/>
<keyword evidence="2 3" id="KW-0328">Glycosyltransferase</keyword>
<comment type="function">
    <text evidence="2">Allosteric enzyme that catalyzes the rate-limiting step in glycogen catabolism, the phosphorolytic cleavage of glycogen to produce glucose-1-phosphate, and plays a central role in maintaining cellular and organismal glucose homeostasis.</text>
</comment>
<evidence type="ECO:0000313" key="3">
    <source>
        <dbReference type="EMBL" id="STW40036.1"/>
    </source>
</evidence>
<dbReference type="SUPFAM" id="SSF53756">
    <property type="entry name" value="UDP-Glycosyltransferase/glycogen phosphorylase"/>
    <property type="match status" value="1"/>
</dbReference>
<reference evidence="3 4" key="1">
    <citation type="submission" date="2018-06" db="EMBL/GenBank/DDBJ databases">
        <authorList>
            <consortium name="Pathogen Informatics"/>
            <person name="Doyle S."/>
        </authorList>
    </citation>
    <scope>NUCLEOTIDE SEQUENCE [LARGE SCALE GENOMIC DNA]</scope>
    <source>
        <strain evidence="3 4">NCTC9617</strain>
    </source>
</reference>
<dbReference type="EMBL" id="UGNC01000004">
    <property type="protein sequence ID" value="STW40036.1"/>
    <property type="molecule type" value="Genomic_DNA"/>
</dbReference>
<sequence>MWLGWKTIIGIPHDYFVSGYRDTTTNKLRLYSAVASDSFNIHIFNRGDYIKAVSDKIASENISKILYPSDEGADREKSCG</sequence>
<accession>A0A378F6R7</accession>
<dbReference type="PANTHER" id="PTHR11468">
    <property type="entry name" value="GLYCOGEN PHOSPHORYLASE"/>
    <property type="match status" value="1"/>
</dbReference>
<name>A0A378F6R7_KLEPN</name>
<dbReference type="GO" id="GO:0005737">
    <property type="term" value="C:cytoplasm"/>
    <property type="evidence" value="ECO:0007669"/>
    <property type="project" value="TreeGrafter"/>
</dbReference>
<protein>
    <recommendedName>
        <fullName evidence="2">Alpha-1,4 glucan phosphorylase</fullName>
        <ecNumber evidence="2">2.4.1.1</ecNumber>
    </recommendedName>
</protein>
<keyword evidence="2" id="KW-0663">Pyridoxal phosphate</keyword>
<dbReference type="AlphaFoldDB" id="A0A378F6R7"/>
<gene>
    <name evidence="3" type="primary">malP_5</name>
    <name evidence="3" type="ORF">NCTC9617_01570</name>
</gene>
<dbReference type="Pfam" id="PF00343">
    <property type="entry name" value="Phosphorylase"/>
    <property type="match status" value="1"/>
</dbReference>
<dbReference type="Proteomes" id="UP000255167">
    <property type="component" value="Unassembled WGS sequence"/>
</dbReference>
<dbReference type="GO" id="GO:0008184">
    <property type="term" value="F:glycogen phosphorylase activity"/>
    <property type="evidence" value="ECO:0007669"/>
    <property type="project" value="InterPro"/>
</dbReference>
<dbReference type="GO" id="GO:0005980">
    <property type="term" value="P:glycogen catabolic process"/>
    <property type="evidence" value="ECO:0007669"/>
    <property type="project" value="TreeGrafter"/>
</dbReference>
<evidence type="ECO:0000256" key="2">
    <source>
        <dbReference type="RuleBase" id="RU000587"/>
    </source>
</evidence>
<dbReference type="EC" id="2.4.1.1" evidence="2"/>
<dbReference type="GO" id="GO:0030170">
    <property type="term" value="F:pyridoxal phosphate binding"/>
    <property type="evidence" value="ECO:0007669"/>
    <property type="project" value="TreeGrafter"/>
</dbReference>
<keyword evidence="2" id="KW-0119">Carbohydrate metabolism</keyword>
<comment type="cofactor">
    <cofactor evidence="2">
        <name>pyridoxal 5'-phosphate</name>
        <dbReference type="ChEBI" id="CHEBI:597326"/>
    </cofactor>
</comment>